<dbReference type="SUPFAM" id="SSF47240">
    <property type="entry name" value="Ferritin-like"/>
    <property type="match status" value="1"/>
</dbReference>
<dbReference type="EMBL" id="QKNY01000001">
    <property type="protein sequence ID" value="RJX45163.1"/>
    <property type="molecule type" value="Genomic_DNA"/>
</dbReference>
<accession>A0A3A6Q0Y8</accession>
<organism evidence="1 2">
    <name type="scientific">Halonotius aquaticus</name>
    <dbReference type="NCBI Taxonomy" id="2216978"/>
    <lineage>
        <taxon>Archaea</taxon>
        <taxon>Methanobacteriati</taxon>
        <taxon>Methanobacteriota</taxon>
        <taxon>Stenosarchaea group</taxon>
        <taxon>Halobacteria</taxon>
        <taxon>Halobacteriales</taxon>
        <taxon>Haloferacaceae</taxon>
        <taxon>Halonotius</taxon>
    </lineage>
</organism>
<protein>
    <submittedName>
        <fullName evidence="1">Rubrerythrin family protein</fullName>
    </submittedName>
</protein>
<dbReference type="InterPro" id="IPR012347">
    <property type="entry name" value="Ferritin-like"/>
</dbReference>
<name>A0A3A6Q0Y8_9EURY</name>
<dbReference type="RefSeq" id="WP_120100015.1">
    <property type="nucleotide sequence ID" value="NZ_QKNY01000001.1"/>
</dbReference>
<dbReference type="OrthoDB" id="188002at2157"/>
<reference evidence="1 2" key="1">
    <citation type="submission" date="2018-06" db="EMBL/GenBank/DDBJ databases">
        <title>Halonotius sp. F13-13 a new haloarchaeeon isolated from a solar saltern from Isla Cristina, Huelva, Spain.</title>
        <authorList>
            <person name="Duran-Viseras A."/>
            <person name="Sanchez-Porro C."/>
            <person name="Ventosa A."/>
        </authorList>
    </citation>
    <scope>NUCLEOTIDE SEQUENCE [LARGE SCALE GENOMIC DNA]</scope>
    <source>
        <strain evidence="1 2">F13-13</strain>
    </source>
</reference>
<comment type="caution">
    <text evidence="1">The sequence shown here is derived from an EMBL/GenBank/DDBJ whole genome shotgun (WGS) entry which is preliminary data.</text>
</comment>
<evidence type="ECO:0000313" key="2">
    <source>
        <dbReference type="Proteomes" id="UP000276588"/>
    </source>
</evidence>
<gene>
    <name evidence="1" type="ORF">DM826_00235</name>
</gene>
<dbReference type="Proteomes" id="UP000276588">
    <property type="component" value="Unassembled WGS sequence"/>
</dbReference>
<sequence length="211" mass="22498">MTASDFVDSVSEANQTALSRLGSSKSLYAETNGELETEQVLHAAAIAEDAASETFHAWADDEEHAEAAELFATVADEEADHYETVAGELDDPPQAADSETPAIQSVLRAFDDTVERVGGLVGRCLVAKKSKEQYTGYFTGQADPQTASLFRGLGDDVDAQIEAAADLVDAICTTDDDRERAHEAASEAIQAAYDEYTESLEAMGVNPKPVC</sequence>
<evidence type="ECO:0000313" key="1">
    <source>
        <dbReference type="EMBL" id="RJX45163.1"/>
    </source>
</evidence>
<dbReference type="Gene3D" id="1.20.1260.10">
    <property type="match status" value="1"/>
</dbReference>
<keyword evidence="2" id="KW-1185">Reference proteome</keyword>
<proteinExistence type="predicted"/>
<dbReference type="InterPro" id="IPR009078">
    <property type="entry name" value="Ferritin-like_SF"/>
</dbReference>
<dbReference type="AlphaFoldDB" id="A0A3A6Q0Y8"/>